<keyword evidence="4 6" id="KW-0464">Manganese</keyword>
<dbReference type="InterPro" id="IPR032466">
    <property type="entry name" value="Metal_Hydrolase"/>
</dbReference>
<accession>A0ABZ3HAZ5</accession>
<comment type="cofactor">
    <cofactor evidence="6">
        <name>Mn(2+)</name>
        <dbReference type="ChEBI" id="CHEBI:29035"/>
    </cofactor>
</comment>
<dbReference type="Proteomes" id="UP001447842">
    <property type="component" value="Chromosome"/>
</dbReference>
<dbReference type="PANTHER" id="PTHR11113:SF2">
    <property type="entry name" value="ADENINE DEAMINASE"/>
    <property type="match status" value="1"/>
</dbReference>
<proteinExistence type="inferred from homology"/>
<evidence type="ECO:0000259" key="8">
    <source>
        <dbReference type="Pfam" id="PF13382"/>
    </source>
</evidence>
<dbReference type="PANTHER" id="PTHR11113">
    <property type="entry name" value="N-ACETYLGLUCOSAMINE-6-PHOSPHATE DEACETYLASE"/>
    <property type="match status" value="1"/>
</dbReference>
<organism evidence="9 10">
    <name type="scientific">Sulfurimonas diazotrophicus</name>
    <dbReference type="NCBI Taxonomy" id="3131939"/>
    <lineage>
        <taxon>Bacteria</taxon>
        <taxon>Pseudomonadati</taxon>
        <taxon>Campylobacterota</taxon>
        <taxon>Epsilonproteobacteria</taxon>
        <taxon>Campylobacterales</taxon>
        <taxon>Sulfurimonadaceae</taxon>
        <taxon>Sulfurimonas</taxon>
    </lineage>
</organism>
<dbReference type="InterPro" id="IPR006680">
    <property type="entry name" value="Amidohydro-rel"/>
</dbReference>
<dbReference type="Pfam" id="PF13382">
    <property type="entry name" value="Adenine_deam_C"/>
    <property type="match status" value="1"/>
</dbReference>
<comment type="similarity">
    <text evidence="1 6">Belongs to the metallo-dependent hydrolases superfamily. Adenine deaminase family.</text>
</comment>
<dbReference type="HAMAP" id="MF_01518">
    <property type="entry name" value="Adenine_deamin"/>
    <property type="match status" value="1"/>
</dbReference>
<gene>
    <name evidence="6 9" type="primary">ade</name>
    <name evidence="9" type="ORF">WCY31_11510</name>
</gene>
<sequence>MVIESNYVDIRRREIYPAKVIIENGVIDSVTKIGTPCSTYLLPGFIDAHIHIESSMLPPSEFARLATLHGTVATVSDPHEIANVLGIKGVEFMLENAQKVPFHFAFGASPCVPATPFETSGATLGVDEVKTLLTKPQIGYLSEVMNFPGVIAGDAEMLAKIAAAKALGKPVDGHAPGLRGDDLKRYIAAGITTDHEAFSYEEGLEKVQAGMKILIREGSAAKNFEALAPLIGKYPEMLMFCSDDRHPDDLRREHIDALVRRAVAKGYDLFDVLRIACLNPIEHYGLGVGTLQPGESADLIEVDTLEDFTVLRTVIGGRTVAEKGSSLIPSVPLPELNNFHASLKRPEDFALPPCDTAEVIEAVDGELVTHEMVASLKNVPAHRIGDPEHDILKIAVVNRYEDAPPAVAYVSGFGLKEGAIASSVAHDSHNIIAVGCSDEAIARAVNLVVDAQGGVCALNEAAERLLPLRIGGIMSGEDGFKVAEQYEALDRFVKTALGSKLHAPFMTLSFMALLVIPELKLSDKGLFDGRSFHFIKGCKLEP</sequence>
<evidence type="ECO:0000256" key="4">
    <source>
        <dbReference type="ARBA" id="ARBA00023211"/>
    </source>
</evidence>
<evidence type="ECO:0000256" key="6">
    <source>
        <dbReference type="HAMAP-Rule" id="MF_01518"/>
    </source>
</evidence>
<dbReference type="CDD" id="cd01295">
    <property type="entry name" value="AdeC"/>
    <property type="match status" value="1"/>
</dbReference>
<protein>
    <recommendedName>
        <fullName evidence="2 6">Adenine deaminase</fullName>
        <shortName evidence="6">Adenase</shortName>
        <shortName evidence="6">Adenine aminase</shortName>
        <ecNumber evidence="2 6">3.5.4.2</ecNumber>
    </recommendedName>
</protein>
<dbReference type="InterPro" id="IPR011059">
    <property type="entry name" value="Metal-dep_hydrolase_composite"/>
</dbReference>
<evidence type="ECO:0000256" key="2">
    <source>
        <dbReference type="ARBA" id="ARBA00012782"/>
    </source>
</evidence>
<dbReference type="EMBL" id="CP147920">
    <property type="protein sequence ID" value="XAU14856.1"/>
    <property type="molecule type" value="Genomic_DNA"/>
</dbReference>
<reference evidence="9 10" key="1">
    <citation type="submission" date="2024-03" db="EMBL/GenBank/DDBJ databases">
        <title>Sulfurimonas sp. HSL3-1.</title>
        <authorList>
            <person name="Wang S."/>
        </authorList>
    </citation>
    <scope>NUCLEOTIDE SEQUENCE [LARGE SCALE GENOMIC DNA]</scope>
    <source>
        <strain evidence="9 10">HSL3-1</strain>
    </source>
</reference>
<dbReference type="InterPro" id="IPR006679">
    <property type="entry name" value="Adenine_deam"/>
</dbReference>
<dbReference type="RefSeq" id="WP_345972488.1">
    <property type="nucleotide sequence ID" value="NZ_CP147920.1"/>
</dbReference>
<comment type="catalytic activity">
    <reaction evidence="5 6">
        <text>adenine + H2O + H(+) = hypoxanthine + NH4(+)</text>
        <dbReference type="Rhea" id="RHEA:23688"/>
        <dbReference type="ChEBI" id="CHEBI:15377"/>
        <dbReference type="ChEBI" id="CHEBI:15378"/>
        <dbReference type="ChEBI" id="CHEBI:16708"/>
        <dbReference type="ChEBI" id="CHEBI:17368"/>
        <dbReference type="ChEBI" id="CHEBI:28938"/>
        <dbReference type="EC" id="3.5.4.2"/>
    </reaction>
</comment>
<dbReference type="GO" id="GO:0000034">
    <property type="term" value="F:adenine deaminase activity"/>
    <property type="evidence" value="ECO:0007669"/>
    <property type="project" value="UniProtKB-EC"/>
</dbReference>
<dbReference type="SUPFAM" id="SSF51338">
    <property type="entry name" value="Composite domain of metallo-dependent hydrolases"/>
    <property type="match status" value="1"/>
</dbReference>
<dbReference type="SUPFAM" id="SSF51556">
    <property type="entry name" value="Metallo-dependent hydrolases"/>
    <property type="match status" value="1"/>
</dbReference>
<dbReference type="InterPro" id="IPR026912">
    <property type="entry name" value="Adenine_deam_C"/>
</dbReference>
<keyword evidence="3 6" id="KW-0378">Hydrolase</keyword>
<feature type="domain" description="Adenine deaminase C-terminal" evidence="8">
    <location>
        <begin position="367"/>
        <end position="532"/>
    </location>
</feature>
<evidence type="ECO:0000256" key="1">
    <source>
        <dbReference type="ARBA" id="ARBA00006773"/>
    </source>
</evidence>
<keyword evidence="10" id="KW-1185">Reference proteome</keyword>
<dbReference type="EC" id="3.5.4.2" evidence="2 6"/>
<evidence type="ECO:0000256" key="3">
    <source>
        <dbReference type="ARBA" id="ARBA00022801"/>
    </source>
</evidence>
<evidence type="ECO:0000313" key="9">
    <source>
        <dbReference type="EMBL" id="XAU14856.1"/>
    </source>
</evidence>
<dbReference type="Pfam" id="PF01979">
    <property type="entry name" value="Amidohydro_1"/>
    <property type="match status" value="1"/>
</dbReference>
<dbReference type="Gene3D" id="3.20.20.140">
    <property type="entry name" value="Metal-dependent hydrolases"/>
    <property type="match status" value="1"/>
</dbReference>
<evidence type="ECO:0000259" key="7">
    <source>
        <dbReference type="Pfam" id="PF01979"/>
    </source>
</evidence>
<evidence type="ECO:0000256" key="5">
    <source>
        <dbReference type="ARBA" id="ARBA00047720"/>
    </source>
</evidence>
<feature type="domain" description="Amidohydrolase-related" evidence="7">
    <location>
        <begin position="40"/>
        <end position="320"/>
    </location>
</feature>
<dbReference type="NCBIfam" id="TIGR01178">
    <property type="entry name" value="ade"/>
    <property type="match status" value="1"/>
</dbReference>
<evidence type="ECO:0000313" key="10">
    <source>
        <dbReference type="Proteomes" id="UP001447842"/>
    </source>
</evidence>
<name>A0ABZ3HAZ5_9BACT</name>